<sequence>MIHALPRRKPGPNQGPTARKVPRHGASALSWLAAPIIGFAMTCGLASGGVAQTRTDMGADTGFAAPFDGAMLQLARDREGWADGRAYSPSHDGGLPYWLDDGRGNHGRDDRDRGGRGRHPGRGHGHGWDDDRGHGGRHDRWHDDRHGGPRHGWGRPMPESLDLPRACFHRIETPHGLAEVYGTDCLARLRVRDLPSRCRTRIYAYGYPGDVYDARCLGYVMR</sequence>
<evidence type="ECO:0000256" key="1">
    <source>
        <dbReference type="SAM" id="MobiDB-lite"/>
    </source>
</evidence>
<dbReference type="RefSeq" id="WP_127906744.1">
    <property type="nucleotide sequence ID" value="NZ_RQXX01000003.1"/>
</dbReference>
<organism evidence="3 4">
    <name type="scientific">Mesobaculum littorinae</name>
    <dbReference type="NCBI Taxonomy" id="2486419"/>
    <lineage>
        <taxon>Bacteria</taxon>
        <taxon>Pseudomonadati</taxon>
        <taxon>Pseudomonadota</taxon>
        <taxon>Alphaproteobacteria</taxon>
        <taxon>Rhodobacterales</taxon>
        <taxon>Roseobacteraceae</taxon>
        <taxon>Mesobaculum</taxon>
    </lineage>
</organism>
<feature type="region of interest" description="Disordered" evidence="1">
    <location>
        <begin position="1"/>
        <end position="22"/>
    </location>
</feature>
<proteinExistence type="predicted"/>
<evidence type="ECO:0000313" key="3">
    <source>
        <dbReference type="EMBL" id="RVV98078.1"/>
    </source>
</evidence>
<keyword evidence="4" id="KW-1185">Reference proteome</keyword>
<accession>A0A438AHD1</accession>
<comment type="caution">
    <text evidence="3">The sequence shown here is derived from an EMBL/GenBank/DDBJ whole genome shotgun (WGS) entry which is preliminary data.</text>
</comment>
<evidence type="ECO:0000313" key="4">
    <source>
        <dbReference type="Proteomes" id="UP000285908"/>
    </source>
</evidence>
<dbReference type="AlphaFoldDB" id="A0A438AHD1"/>
<gene>
    <name evidence="3" type="ORF">EKE94_11500</name>
</gene>
<evidence type="ECO:0000256" key="2">
    <source>
        <dbReference type="SAM" id="Phobius"/>
    </source>
</evidence>
<feature type="compositionally biased region" description="Basic and acidic residues" evidence="1">
    <location>
        <begin position="126"/>
        <end position="147"/>
    </location>
</feature>
<protein>
    <submittedName>
        <fullName evidence="3">Uncharacterized protein</fullName>
    </submittedName>
</protein>
<dbReference type="Proteomes" id="UP000285908">
    <property type="component" value="Unassembled WGS sequence"/>
</dbReference>
<feature type="compositionally biased region" description="Basic residues" evidence="1">
    <location>
        <begin position="1"/>
        <end position="10"/>
    </location>
</feature>
<dbReference type="OrthoDB" id="7876829at2"/>
<keyword evidence="2" id="KW-0812">Transmembrane</keyword>
<dbReference type="EMBL" id="RQXX01000003">
    <property type="protein sequence ID" value="RVV98078.1"/>
    <property type="molecule type" value="Genomic_DNA"/>
</dbReference>
<feature type="compositionally biased region" description="Basic residues" evidence="1">
    <location>
        <begin position="116"/>
        <end position="125"/>
    </location>
</feature>
<feature type="transmembrane region" description="Helical" evidence="2">
    <location>
        <begin position="29"/>
        <end position="51"/>
    </location>
</feature>
<name>A0A438AHD1_9RHOB</name>
<reference evidence="3 4" key="1">
    <citation type="submission" date="2018-11" db="EMBL/GenBank/DDBJ databases">
        <title>Mesobaculum littorinae gen. nov., sp. nov., isolated from Littorina scabra that represents a novel genus of the order Rhodobacteraceae.</title>
        <authorList>
            <person name="Li F."/>
        </authorList>
    </citation>
    <scope>NUCLEOTIDE SEQUENCE [LARGE SCALE GENOMIC DNA]</scope>
    <source>
        <strain evidence="3 4">M0103</strain>
    </source>
</reference>
<feature type="region of interest" description="Disordered" evidence="1">
    <location>
        <begin position="92"/>
        <end position="156"/>
    </location>
</feature>
<keyword evidence="2" id="KW-0472">Membrane</keyword>
<keyword evidence="2" id="KW-1133">Transmembrane helix</keyword>
<feature type="compositionally biased region" description="Basic and acidic residues" evidence="1">
    <location>
        <begin position="100"/>
        <end position="115"/>
    </location>
</feature>